<dbReference type="EMBL" id="BKCJ010469266">
    <property type="protein sequence ID" value="GFA68878.1"/>
    <property type="molecule type" value="Genomic_DNA"/>
</dbReference>
<organism evidence="1">
    <name type="scientific">Tanacetum cinerariifolium</name>
    <name type="common">Dalmatian daisy</name>
    <name type="synonym">Chrysanthemum cinerariifolium</name>
    <dbReference type="NCBI Taxonomy" id="118510"/>
    <lineage>
        <taxon>Eukaryota</taxon>
        <taxon>Viridiplantae</taxon>
        <taxon>Streptophyta</taxon>
        <taxon>Embryophyta</taxon>
        <taxon>Tracheophyta</taxon>
        <taxon>Spermatophyta</taxon>
        <taxon>Magnoliopsida</taxon>
        <taxon>eudicotyledons</taxon>
        <taxon>Gunneridae</taxon>
        <taxon>Pentapetalae</taxon>
        <taxon>asterids</taxon>
        <taxon>campanulids</taxon>
        <taxon>Asterales</taxon>
        <taxon>Asteraceae</taxon>
        <taxon>Asteroideae</taxon>
        <taxon>Anthemideae</taxon>
        <taxon>Anthemidinae</taxon>
        <taxon>Tanacetum</taxon>
    </lineage>
</organism>
<proteinExistence type="predicted"/>
<sequence length="69" mass="6980">VINLHSQTHPFLVVSGVGVAVVMETVTVDSGVVWWRYGGCCHGGAGGKGAAVGVVVLAVVGCGVQCGWW</sequence>
<reference evidence="1" key="1">
    <citation type="journal article" date="2019" name="Sci. Rep.">
        <title>Draft genome of Tanacetum cinerariifolium, the natural source of mosquito coil.</title>
        <authorList>
            <person name="Yamashiro T."/>
            <person name="Shiraishi A."/>
            <person name="Satake H."/>
            <person name="Nakayama K."/>
        </authorList>
    </citation>
    <scope>NUCLEOTIDE SEQUENCE</scope>
</reference>
<name>A0A699K021_TANCI</name>
<comment type="caution">
    <text evidence="1">The sequence shown here is derived from an EMBL/GenBank/DDBJ whole genome shotgun (WGS) entry which is preliminary data.</text>
</comment>
<dbReference type="AlphaFoldDB" id="A0A699K021"/>
<accession>A0A699K021</accession>
<evidence type="ECO:0000313" key="1">
    <source>
        <dbReference type="EMBL" id="GFA68878.1"/>
    </source>
</evidence>
<gene>
    <name evidence="1" type="ORF">Tci_640850</name>
</gene>
<protein>
    <submittedName>
        <fullName evidence="1">Uncharacterized protein</fullName>
    </submittedName>
</protein>
<feature type="non-terminal residue" evidence="1">
    <location>
        <position position="1"/>
    </location>
</feature>